<dbReference type="Pfam" id="PF12783">
    <property type="entry name" value="Sec7-like_HUS"/>
    <property type="match status" value="2"/>
</dbReference>
<evidence type="ECO:0000256" key="2">
    <source>
        <dbReference type="ARBA" id="ARBA00017134"/>
    </source>
</evidence>
<dbReference type="InterPro" id="IPR032691">
    <property type="entry name" value="Mon2/Sec7/BIG1-like_HUS"/>
</dbReference>
<comment type="similarity">
    <text evidence="1">Belongs to the MON2 family.</text>
</comment>
<sequence length="1822" mass="197590">MKPEELKAMETIQGELANLSLETKKKYPHIKESAEEAIVTLRNGTVKNTPLQYVANQVLFPLVQTCETKDPKIVRLALAILQKVILARGLDVKGGASVMDALWLLMESSIEELKLLQTVTLMVTLGGSVLHGPPLAKALVLCLRLHFTKDLTINNTAAATVQQLASSVFERAALEIREADASSVEKGPPQSQGIEAKDLMDSVDWKLLKSPNGKPPSRLSVPAGDAFLMFQDLIFLLNGEKPLWLIGVSEMTKTFGLELIEGLLAEFPQLFHRYPEFGYLLKERVCAMTIKLFSPNVRHHHPRTSSGGGSASTSNSQASSLASVDYTVGGSASDGSPDKAHFCISLRLLRLVSVLIQNYYALLVSRRQQQDDICSYQTRFYDLDYLGQLVTQCEIFLSLVLKFLDTEKPIWQRSLSLEVLHRFLCQPTLLKTFCASYDMKPHANKILSQTMVALDACVTRAFSRPPGGLSGGAGGSGLPSLPPASAQGQPPAMLGGLPIGPGASAQPAFHIRGVYLPMTAVPSGGVPKAIYLEMLDKVDPPLVPEGYPMTVAYGCLSDLVQSILIAVWGKEGRDSNGFDARTLDPEERKLRCQLIESCWSPALSSLSLLIEASTDEAVTERLLKSVSIMAAVCGSLDVRPARDAFIAAICRACLPPHYALAPILQALNSPSVTDKAASSEGKSGELCASAEGKSGELCASVEGKSEPPSPSTGDGEPRYHVVAVGPALPSASLTTGAHQGAVTLTSKNLQCMRALLTLSHCHGTSLGTGWHLVLLTLQHLAWILGLQPSKGGSLKASRPPPDSSSVITSALVTELPLISAILTKLFESSKSLDDVALHHLIDALIRLSHESMAMAMKNRTPSLFAVAKLLETGSVNLHRLEVWWRPVTSHLLEVTSQPHSELRMWGAEAITSLVKSALAYPHDPPLRDNLKLQSLILAPLQELSSHSASEVRLRQLEALMQILHANGEALAHGWPTLLSVIGAVRGSHGEQAVRSAFQCLQLVVTDFLPVMSWTCLPLCLETAAGFGRQTQELNISLTAVGLMWNISDYFYQNASRLRTSLSSDKKVFPEFPGYPQLSPFDKLWLCVFSQLGSLCVDSRPAVRKSAGQTLFSTISAHGSLLEDRTWEVVFWQVLFPLLDKVTSSSSSAMTDGASSSPTANSNSGGATGGNILIHHSRNTAEKQWAETRVLTMQGISKVFLAKRPLLSNLNQLDKAWTVLMKSIEESALSPNSEISLAALKTFADLVTPSAKSQSSNPSSLYSLAWTTWLNIGRELLATPTQQSPPSKAPPRPVESEARSSRRGLIPSQAYLTSFISLFDPIFENIKDSFTTSDVSSFASIVRPLAPLPPVSEYSSQLGSSLSFVIPSPTDAVLTPPQQAILNATELLIKESSRSRGDCGPWLPSLHLLLLEFAALGCSGADKARGADKASIETTSAANGEVKAAGDTNAEEARKGKKGKKKSTDCTPVYFVPFAEKSLVMELEFYKQTASEQSVLKDQILFKLLKVLHGPLSKKYNCPSSSLWRLSVTVLLAACDVGLPLSENYPEDFKAAWLQLAITLEAFLFNESVPPATYSMEARREDEELDCRVVEFLRDKLLPQSEFTPKEFLLRAMVLLNKGSIHAVSSPSEEPGGKAIRVLCFEFGWKQFSLLNDVPPVPCGSPVPVTSPVGPGGEQSLTSKLAVTSLIQRFITVIIRFNENRKLSGKLPLQRTSSESGMNVDSETADQASRSSLHRHQSAEVSFVLKSIATLISSLHTAPEDQVDSSTWELLVDLYPHVVDCVSCEDFPVREALQPALMAFKALLHPTPISLDEVEERHHKNGL</sequence>
<evidence type="ECO:0000259" key="6">
    <source>
        <dbReference type="Pfam" id="PF09324"/>
    </source>
</evidence>
<feature type="region of interest" description="Disordered" evidence="5">
    <location>
        <begin position="1279"/>
        <end position="1301"/>
    </location>
</feature>
<evidence type="ECO:0000259" key="8">
    <source>
        <dbReference type="Pfam" id="PF16206"/>
    </source>
</evidence>
<dbReference type="InterPro" id="IPR015403">
    <property type="entry name" value="Mon2/Sec7/BIG1-like_HDS"/>
</dbReference>
<feature type="domain" description="Mon2/Sec7/BIG1-like HDS" evidence="6">
    <location>
        <begin position="923"/>
        <end position="1001"/>
    </location>
</feature>
<feature type="domain" description="Mon2 C-terminal" evidence="8">
    <location>
        <begin position="1726"/>
        <end position="1805"/>
    </location>
</feature>
<dbReference type="InterPro" id="IPR032817">
    <property type="entry name" value="Mon2_C"/>
</dbReference>
<feature type="compositionally biased region" description="Low complexity" evidence="5">
    <location>
        <begin position="1146"/>
        <end position="1164"/>
    </location>
</feature>
<feature type="domain" description="Mon2 C-terminal" evidence="8">
    <location>
        <begin position="1005"/>
        <end position="1255"/>
    </location>
</feature>
<feature type="region of interest" description="Disordered" evidence="5">
    <location>
        <begin position="1437"/>
        <end position="1462"/>
    </location>
</feature>
<feature type="domain" description="Mon2/Sec7/BIG1-like HUS" evidence="7">
    <location>
        <begin position="225"/>
        <end position="295"/>
    </location>
</feature>
<feature type="region of interest" description="Disordered" evidence="5">
    <location>
        <begin position="1146"/>
        <end position="1171"/>
    </location>
</feature>
<evidence type="ECO:0000256" key="5">
    <source>
        <dbReference type="SAM" id="MobiDB-lite"/>
    </source>
</evidence>
<reference evidence="10" key="1">
    <citation type="submission" date="2020-11" db="EMBL/GenBank/DDBJ databases">
        <authorList>
            <person name="Tran Van P."/>
        </authorList>
    </citation>
    <scope>NUCLEOTIDE SEQUENCE</scope>
</reference>
<organism evidence="10">
    <name type="scientific">Cyprideis torosa</name>
    <dbReference type="NCBI Taxonomy" id="163714"/>
    <lineage>
        <taxon>Eukaryota</taxon>
        <taxon>Metazoa</taxon>
        <taxon>Ecdysozoa</taxon>
        <taxon>Arthropoda</taxon>
        <taxon>Crustacea</taxon>
        <taxon>Oligostraca</taxon>
        <taxon>Ostracoda</taxon>
        <taxon>Podocopa</taxon>
        <taxon>Podocopida</taxon>
        <taxon>Cytherocopina</taxon>
        <taxon>Cytheroidea</taxon>
        <taxon>Cytherideidae</taxon>
        <taxon>Cyprideis</taxon>
    </lineage>
</organism>
<feature type="compositionally biased region" description="Polar residues" evidence="5">
    <location>
        <begin position="1709"/>
        <end position="1730"/>
    </location>
</feature>
<feature type="region of interest" description="Disordered" evidence="5">
    <location>
        <begin position="1707"/>
        <end position="1730"/>
    </location>
</feature>
<evidence type="ECO:0000259" key="9">
    <source>
        <dbReference type="Pfam" id="PF16213"/>
    </source>
</evidence>
<evidence type="ECO:0000256" key="1">
    <source>
        <dbReference type="ARBA" id="ARBA00008144"/>
    </source>
</evidence>
<accession>A0A7R8ZGH8</accession>
<dbReference type="Pfam" id="PF16206">
    <property type="entry name" value="Mon2_C"/>
    <property type="match status" value="3"/>
</dbReference>
<name>A0A7R8ZGH8_9CRUS</name>
<dbReference type="Pfam" id="PF16213">
    <property type="entry name" value="DCB"/>
    <property type="match status" value="1"/>
</dbReference>
<evidence type="ECO:0000256" key="3">
    <source>
        <dbReference type="ARBA" id="ARBA00022448"/>
    </source>
</evidence>
<dbReference type="EMBL" id="OB660202">
    <property type="protein sequence ID" value="CAD7223450.1"/>
    <property type="molecule type" value="Genomic_DNA"/>
</dbReference>
<dbReference type="SUPFAM" id="SSF48371">
    <property type="entry name" value="ARM repeat"/>
    <property type="match status" value="1"/>
</dbReference>
<dbReference type="Pfam" id="PF09324">
    <property type="entry name" value="Sec7-like_HDS"/>
    <property type="match status" value="1"/>
</dbReference>
<feature type="domain" description="Mon2/Sec7/BIG1-like HUS" evidence="7">
    <location>
        <begin position="384"/>
        <end position="446"/>
    </location>
</feature>
<feature type="region of interest" description="Disordered" evidence="5">
    <location>
        <begin position="472"/>
        <end position="497"/>
    </location>
</feature>
<dbReference type="PANTHER" id="PTHR10663">
    <property type="entry name" value="GUANYL-NUCLEOTIDE EXCHANGE FACTOR"/>
    <property type="match status" value="1"/>
</dbReference>
<dbReference type="OrthoDB" id="294853at2759"/>
<evidence type="ECO:0000256" key="4">
    <source>
        <dbReference type="ARBA" id="ARBA00022927"/>
    </source>
</evidence>
<dbReference type="PANTHER" id="PTHR10663:SF333">
    <property type="entry name" value="PROTEIN MON2 HOMOLOG"/>
    <property type="match status" value="1"/>
</dbReference>
<dbReference type="InterPro" id="IPR032629">
    <property type="entry name" value="DCB_dom"/>
</dbReference>
<dbReference type="GO" id="GO:0015031">
    <property type="term" value="P:protein transport"/>
    <property type="evidence" value="ECO:0007669"/>
    <property type="project" value="UniProtKB-KW"/>
</dbReference>
<feature type="region of interest" description="Disordered" evidence="5">
    <location>
        <begin position="698"/>
        <end position="719"/>
    </location>
</feature>
<keyword evidence="4" id="KW-0653">Protein transport</keyword>
<feature type="domain" description="Mon2 C-terminal" evidence="8">
    <location>
        <begin position="1258"/>
        <end position="1711"/>
    </location>
</feature>
<evidence type="ECO:0000313" key="10">
    <source>
        <dbReference type="EMBL" id="CAD7223450.1"/>
    </source>
</evidence>
<protein>
    <recommendedName>
        <fullName evidence="2">Protein MON2 homolog</fullName>
    </recommendedName>
</protein>
<feature type="domain" description="Mon2/Sec7/BIG1-like dimerisation and cyclophilin-binding" evidence="9">
    <location>
        <begin position="7"/>
        <end position="175"/>
    </location>
</feature>
<dbReference type="InterPro" id="IPR016024">
    <property type="entry name" value="ARM-type_fold"/>
</dbReference>
<evidence type="ECO:0000259" key="7">
    <source>
        <dbReference type="Pfam" id="PF12783"/>
    </source>
</evidence>
<proteinExistence type="inferred from homology"/>
<gene>
    <name evidence="10" type="ORF">CTOB1V02_LOCUS1434</name>
</gene>
<keyword evidence="3" id="KW-0813">Transport</keyword>